<accession>A0ABN9YG43</accession>
<gene>
    <name evidence="2" type="ORF">PCOR1329_LOCUS85515</name>
</gene>
<organism evidence="2 3">
    <name type="scientific">Prorocentrum cordatum</name>
    <dbReference type="NCBI Taxonomy" id="2364126"/>
    <lineage>
        <taxon>Eukaryota</taxon>
        <taxon>Sar</taxon>
        <taxon>Alveolata</taxon>
        <taxon>Dinophyceae</taxon>
        <taxon>Prorocentrales</taxon>
        <taxon>Prorocentraceae</taxon>
        <taxon>Prorocentrum</taxon>
    </lineage>
</organism>
<feature type="compositionally biased region" description="Basic and acidic residues" evidence="1">
    <location>
        <begin position="157"/>
        <end position="170"/>
    </location>
</feature>
<comment type="caution">
    <text evidence="2">The sequence shown here is derived from an EMBL/GenBank/DDBJ whole genome shotgun (WGS) entry which is preliminary data.</text>
</comment>
<feature type="compositionally biased region" description="Low complexity" evidence="1">
    <location>
        <begin position="119"/>
        <end position="156"/>
    </location>
</feature>
<protein>
    <submittedName>
        <fullName evidence="2">Uncharacterized protein</fullName>
    </submittedName>
</protein>
<evidence type="ECO:0000313" key="2">
    <source>
        <dbReference type="EMBL" id="CAK0911743.1"/>
    </source>
</evidence>
<dbReference type="EMBL" id="CAUYUJ010022630">
    <property type="protein sequence ID" value="CAK0911743.1"/>
    <property type="molecule type" value="Genomic_DNA"/>
</dbReference>
<reference evidence="2" key="1">
    <citation type="submission" date="2023-10" db="EMBL/GenBank/DDBJ databases">
        <authorList>
            <person name="Chen Y."/>
            <person name="Shah S."/>
            <person name="Dougan E. K."/>
            <person name="Thang M."/>
            <person name="Chan C."/>
        </authorList>
    </citation>
    <scope>NUCLEOTIDE SEQUENCE [LARGE SCALE GENOMIC DNA]</scope>
</reference>
<feature type="region of interest" description="Disordered" evidence="1">
    <location>
        <begin position="1"/>
        <end position="39"/>
    </location>
</feature>
<evidence type="ECO:0000313" key="3">
    <source>
        <dbReference type="Proteomes" id="UP001189429"/>
    </source>
</evidence>
<proteinExistence type="predicted"/>
<name>A0ABN9YG43_9DINO</name>
<sequence length="170" mass="18104">MAGGDMSQRGGAPAAAPRRAARAPWPGRAHLPLGRRRPNWRTLTRHNISSKAPRQNVTTCSLRADLAQRVAATRCLILSARAVIPGAGMRRAANVDMSFAQEWKPTPSELRGEDGSTPAGAATGPAAAAVRANVCRPRAAAPRARVALGRCVLPRGPEGRERPDRDKGRR</sequence>
<keyword evidence="3" id="KW-1185">Reference proteome</keyword>
<feature type="compositionally biased region" description="Low complexity" evidence="1">
    <location>
        <begin position="9"/>
        <end position="29"/>
    </location>
</feature>
<evidence type="ECO:0000256" key="1">
    <source>
        <dbReference type="SAM" id="MobiDB-lite"/>
    </source>
</evidence>
<dbReference type="Proteomes" id="UP001189429">
    <property type="component" value="Unassembled WGS sequence"/>
</dbReference>
<feature type="region of interest" description="Disordered" evidence="1">
    <location>
        <begin position="105"/>
        <end position="170"/>
    </location>
</feature>